<name>A0A0D1YCF8_9PEZI</name>
<dbReference type="VEuPathDB" id="FungiDB:PV09_09797"/>
<dbReference type="InParanoid" id="A0A0D1YCF8"/>
<dbReference type="EMBL" id="KN847716">
    <property type="protein sequence ID" value="KIV98371.1"/>
    <property type="molecule type" value="Genomic_DNA"/>
</dbReference>
<dbReference type="RefSeq" id="XP_016208241.1">
    <property type="nucleotide sequence ID" value="XM_016363938.1"/>
</dbReference>
<keyword evidence="2" id="KW-1185">Reference proteome</keyword>
<gene>
    <name evidence="1" type="ORF">PV09_09797</name>
</gene>
<proteinExistence type="predicted"/>
<protein>
    <submittedName>
        <fullName evidence="1">Uncharacterized protein</fullName>
    </submittedName>
</protein>
<sequence>YPNLLSTLILVQYCGVGRCNLMIFSNLLSFFLSELTEFQLVPHVHQDQKACLAPSLPRINSIHIPSLIKVLRMIAIPFIKDILSVDLVACQFRSCSLLVHPTALLVTESNMT</sequence>
<organism evidence="1 2">
    <name type="scientific">Verruconis gallopava</name>
    <dbReference type="NCBI Taxonomy" id="253628"/>
    <lineage>
        <taxon>Eukaryota</taxon>
        <taxon>Fungi</taxon>
        <taxon>Dikarya</taxon>
        <taxon>Ascomycota</taxon>
        <taxon>Pezizomycotina</taxon>
        <taxon>Dothideomycetes</taxon>
        <taxon>Pleosporomycetidae</taxon>
        <taxon>Venturiales</taxon>
        <taxon>Sympoventuriaceae</taxon>
        <taxon>Verruconis</taxon>
    </lineage>
</organism>
<dbReference type="GeneID" id="27317770"/>
<feature type="non-terminal residue" evidence="1">
    <location>
        <position position="1"/>
    </location>
</feature>
<dbReference type="HOGENOM" id="CLU_2151898_0_0_1"/>
<reference evidence="1 2" key="1">
    <citation type="submission" date="2015-01" db="EMBL/GenBank/DDBJ databases">
        <title>The Genome Sequence of Ochroconis gallopava CBS43764.</title>
        <authorList>
            <consortium name="The Broad Institute Genomics Platform"/>
            <person name="Cuomo C."/>
            <person name="de Hoog S."/>
            <person name="Gorbushina A."/>
            <person name="Stielow B."/>
            <person name="Teixiera M."/>
            <person name="Abouelleil A."/>
            <person name="Chapman S.B."/>
            <person name="Priest M."/>
            <person name="Young S.K."/>
            <person name="Wortman J."/>
            <person name="Nusbaum C."/>
            <person name="Birren B."/>
        </authorList>
    </citation>
    <scope>NUCLEOTIDE SEQUENCE [LARGE SCALE GENOMIC DNA]</scope>
    <source>
        <strain evidence="1 2">CBS 43764</strain>
    </source>
</reference>
<accession>A0A0D1YCF8</accession>
<evidence type="ECO:0000313" key="1">
    <source>
        <dbReference type="EMBL" id="KIV98371.1"/>
    </source>
</evidence>
<evidence type="ECO:0000313" key="2">
    <source>
        <dbReference type="Proteomes" id="UP000053259"/>
    </source>
</evidence>
<dbReference type="Proteomes" id="UP000053259">
    <property type="component" value="Unassembled WGS sequence"/>
</dbReference>
<dbReference type="AlphaFoldDB" id="A0A0D1YCF8"/>